<feature type="region of interest" description="Disordered" evidence="4">
    <location>
        <begin position="294"/>
        <end position="409"/>
    </location>
</feature>
<evidence type="ECO:0000256" key="2">
    <source>
        <dbReference type="ARBA" id="ARBA00022771"/>
    </source>
</evidence>
<dbReference type="OrthoDB" id="8062037at2759"/>
<keyword evidence="5" id="KW-0732">Signal</keyword>
<dbReference type="GO" id="GO:0008270">
    <property type="term" value="F:zinc ion binding"/>
    <property type="evidence" value="ECO:0007669"/>
    <property type="project" value="UniProtKB-KW"/>
</dbReference>
<reference evidence="6" key="3">
    <citation type="submission" date="2010-09" db="EMBL/GenBank/DDBJ databases">
        <title>Annotation of Gaeumannomyces graminis var. tritici R3-111a-1.</title>
        <authorList>
            <consortium name="The Broad Institute Genome Sequencing Platform"/>
            <person name="Ma L.-J."/>
            <person name="Dead R."/>
            <person name="Young S.K."/>
            <person name="Zeng Q."/>
            <person name="Gargeya S."/>
            <person name="Fitzgerald M."/>
            <person name="Haas B."/>
            <person name="Abouelleil A."/>
            <person name="Alvarado L."/>
            <person name="Arachchi H.M."/>
            <person name="Berlin A."/>
            <person name="Brown A."/>
            <person name="Chapman S.B."/>
            <person name="Chen Z."/>
            <person name="Dunbar C."/>
            <person name="Freedman E."/>
            <person name="Gearin G."/>
            <person name="Gellesch M."/>
            <person name="Goldberg J."/>
            <person name="Griggs A."/>
            <person name="Gujja S."/>
            <person name="Heiman D."/>
            <person name="Howarth C."/>
            <person name="Larson L."/>
            <person name="Lui A."/>
            <person name="MacDonald P.J.P."/>
            <person name="Mehta T."/>
            <person name="Montmayeur A."/>
            <person name="Murphy C."/>
            <person name="Neiman D."/>
            <person name="Pearson M."/>
            <person name="Priest M."/>
            <person name="Roberts A."/>
            <person name="Saif S."/>
            <person name="Shea T."/>
            <person name="Shenoy N."/>
            <person name="Sisk P."/>
            <person name="Stolte C."/>
            <person name="Sykes S."/>
            <person name="Yandava C."/>
            <person name="Wortman J."/>
            <person name="Nusbaum C."/>
            <person name="Birren B."/>
        </authorList>
    </citation>
    <scope>NUCLEOTIDE SEQUENCE</scope>
    <source>
        <strain evidence="6">R3-111a-1</strain>
    </source>
</reference>
<organism evidence="6">
    <name type="scientific">Gaeumannomyces tritici (strain R3-111a-1)</name>
    <name type="common">Wheat and barley take-all root rot fungus</name>
    <name type="synonym">Gaeumannomyces graminis var. tritici</name>
    <dbReference type="NCBI Taxonomy" id="644352"/>
    <lineage>
        <taxon>Eukaryota</taxon>
        <taxon>Fungi</taxon>
        <taxon>Dikarya</taxon>
        <taxon>Ascomycota</taxon>
        <taxon>Pezizomycotina</taxon>
        <taxon>Sordariomycetes</taxon>
        <taxon>Sordariomycetidae</taxon>
        <taxon>Magnaporthales</taxon>
        <taxon>Magnaporthaceae</taxon>
        <taxon>Gaeumannomyces</taxon>
    </lineage>
</organism>
<accession>J3PFL8</accession>
<feature type="compositionally biased region" description="Polar residues" evidence="4">
    <location>
        <begin position="335"/>
        <end position="348"/>
    </location>
</feature>
<dbReference type="InterPro" id="IPR013083">
    <property type="entry name" value="Znf_RING/FYVE/PHD"/>
</dbReference>
<name>J3PFL8_GAET3</name>
<dbReference type="PANTHER" id="PTHR45969:SF69">
    <property type="entry name" value="FINGER DOMAIN PROTEIN, PUTATIVE (AFU_ORTHOLOGUE AFUA_3G12190)-RELATED"/>
    <property type="match status" value="1"/>
</dbReference>
<protein>
    <recommendedName>
        <fullName evidence="9">RING-type domain-containing protein</fullName>
    </recommendedName>
</protein>
<dbReference type="Proteomes" id="UP000006039">
    <property type="component" value="Unassembled WGS sequence"/>
</dbReference>
<dbReference type="GO" id="GO:0016567">
    <property type="term" value="P:protein ubiquitination"/>
    <property type="evidence" value="ECO:0007669"/>
    <property type="project" value="TreeGrafter"/>
</dbReference>
<reference evidence="7" key="5">
    <citation type="submission" date="2018-04" db="UniProtKB">
        <authorList>
            <consortium name="EnsemblFungi"/>
        </authorList>
    </citation>
    <scope>IDENTIFICATION</scope>
    <source>
        <strain evidence="7">R3-111a-1</strain>
    </source>
</reference>
<dbReference type="CDD" id="cd16448">
    <property type="entry name" value="RING-H2"/>
    <property type="match status" value="1"/>
</dbReference>
<dbReference type="AlphaFoldDB" id="J3PFL8"/>
<keyword evidence="1" id="KW-0479">Metal-binding</keyword>
<dbReference type="RefSeq" id="XP_009228454.1">
    <property type="nucleotide sequence ID" value="XM_009230190.1"/>
</dbReference>
<evidence type="ECO:0000313" key="7">
    <source>
        <dbReference type="EnsemblFungi" id="EJT70120"/>
    </source>
</evidence>
<keyword evidence="3" id="KW-0862">Zinc</keyword>
<feature type="region of interest" description="Disordered" evidence="4">
    <location>
        <begin position="90"/>
        <end position="126"/>
    </location>
</feature>
<evidence type="ECO:0000256" key="1">
    <source>
        <dbReference type="ARBA" id="ARBA00022723"/>
    </source>
</evidence>
<dbReference type="VEuPathDB" id="FungiDB:GGTG_12293"/>
<keyword evidence="2" id="KW-0863">Zinc-finger</keyword>
<gene>
    <name evidence="7" type="primary">20352751</name>
    <name evidence="6" type="ORF">GGTG_12293</name>
</gene>
<feature type="compositionally biased region" description="Low complexity" evidence="4">
    <location>
        <begin position="302"/>
        <end position="315"/>
    </location>
</feature>
<dbReference type="GO" id="GO:0061630">
    <property type="term" value="F:ubiquitin protein ligase activity"/>
    <property type="evidence" value="ECO:0007669"/>
    <property type="project" value="TreeGrafter"/>
</dbReference>
<dbReference type="EMBL" id="GL385402">
    <property type="protein sequence ID" value="EJT70120.1"/>
    <property type="molecule type" value="Genomic_DNA"/>
</dbReference>
<evidence type="ECO:0000256" key="5">
    <source>
        <dbReference type="SAM" id="SignalP"/>
    </source>
</evidence>
<dbReference type="HOGENOM" id="CLU_672767_0_0_1"/>
<keyword evidence="8" id="KW-1185">Reference proteome</keyword>
<evidence type="ECO:0000313" key="6">
    <source>
        <dbReference type="EMBL" id="EJT70120.1"/>
    </source>
</evidence>
<evidence type="ECO:0000256" key="4">
    <source>
        <dbReference type="SAM" id="MobiDB-lite"/>
    </source>
</evidence>
<evidence type="ECO:0000256" key="3">
    <source>
        <dbReference type="ARBA" id="ARBA00022833"/>
    </source>
</evidence>
<feature type="compositionally biased region" description="Polar residues" evidence="4">
    <location>
        <begin position="358"/>
        <end position="369"/>
    </location>
</feature>
<sequence>MGCGFLLFILCWIAVGISNEISYRRQRAALAAVADPEQPGPRAGSERLARRLRNVVEVVQDRPSDAGSGGSDEPKCAICLSNLYVESSSASPDLSAPPPPAIGSTTTAPAQPFGTDGAGGAAAAPPRPTWARLACRRVRSMAQACIQAARTRVCGLPPPPPPPPPVPLLPLPSPPLPPLPSAREPMRLLTCRHVFHWACLRGWCEGLLGRQQQEQNQQNQGQSSQDRRKRCPMCRTVYLEEVETPQEQPGGQAPVLPELPMLSALLLTLGTDANAGADTGEASAASASLPELVAPQPSPEEQQASGSGGDASQSGTEAQDTPEGTPVEVGIGGTAPSQNAVEAQSLSGAPTGGVTVGDPSSHNAAQSQGPWGASIGDGRGRAASLDNVTQAQQRGTDQTELKKQRARSS</sequence>
<reference evidence="6" key="2">
    <citation type="submission" date="2010-07" db="EMBL/GenBank/DDBJ databases">
        <authorList>
            <consortium name="The Broad Institute Genome Sequencing Platform"/>
            <consortium name="Broad Institute Genome Sequencing Center for Infectious Disease"/>
            <person name="Ma L.-J."/>
            <person name="Dead R."/>
            <person name="Young S."/>
            <person name="Zeng Q."/>
            <person name="Koehrsen M."/>
            <person name="Alvarado L."/>
            <person name="Berlin A."/>
            <person name="Chapman S.B."/>
            <person name="Chen Z."/>
            <person name="Freedman E."/>
            <person name="Gellesch M."/>
            <person name="Goldberg J."/>
            <person name="Griggs A."/>
            <person name="Gujja S."/>
            <person name="Heilman E.R."/>
            <person name="Heiman D."/>
            <person name="Hepburn T."/>
            <person name="Howarth C."/>
            <person name="Jen D."/>
            <person name="Larson L."/>
            <person name="Mehta T."/>
            <person name="Neiman D."/>
            <person name="Pearson M."/>
            <person name="Roberts A."/>
            <person name="Saif S."/>
            <person name="Shea T."/>
            <person name="Shenoy N."/>
            <person name="Sisk P."/>
            <person name="Stolte C."/>
            <person name="Sykes S."/>
            <person name="Walk T."/>
            <person name="White J."/>
            <person name="Yandava C."/>
            <person name="Haas B."/>
            <person name="Nusbaum C."/>
            <person name="Birren B."/>
        </authorList>
    </citation>
    <scope>NUCLEOTIDE SEQUENCE</scope>
    <source>
        <strain evidence="6">R3-111a-1</strain>
    </source>
</reference>
<dbReference type="GeneID" id="20352751"/>
<proteinExistence type="predicted"/>
<dbReference type="SUPFAM" id="SSF57850">
    <property type="entry name" value="RING/U-box"/>
    <property type="match status" value="1"/>
</dbReference>
<feature type="signal peptide" evidence="5">
    <location>
        <begin position="1"/>
        <end position="18"/>
    </location>
</feature>
<dbReference type="PANTHER" id="PTHR45969">
    <property type="entry name" value="RING ZINC FINGER PROTEIN-RELATED"/>
    <property type="match status" value="1"/>
</dbReference>
<feature type="compositionally biased region" description="Polar residues" evidence="4">
    <location>
        <begin position="386"/>
        <end position="396"/>
    </location>
</feature>
<dbReference type="EnsemblFungi" id="EJT70120">
    <property type="protein sequence ID" value="EJT70120"/>
    <property type="gene ID" value="GGTG_12293"/>
</dbReference>
<feature type="chain" id="PRO_5015095238" description="RING-type domain-containing protein" evidence="5">
    <location>
        <begin position="19"/>
        <end position="409"/>
    </location>
</feature>
<reference evidence="8" key="1">
    <citation type="submission" date="2010-07" db="EMBL/GenBank/DDBJ databases">
        <title>The genome sequence of Gaeumannomyces graminis var. tritici strain R3-111a-1.</title>
        <authorList>
            <consortium name="The Broad Institute Genome Sequencing Platform"/>
            <person name="Ma L.-J."/>
            <person name="Dead R."/>
            <person name="Young S."/>
            <person name="Zeng Q."/>
            <person name="Koehrsen M."/>
            <person name="Alvarado L."/>
            <person name="Berlin A."/>
            <person name="Chapman S.B."/>
            <person name="Chen Z."/>
            <person name="Freedman E."/>
            <person name="Gellesch M."/>
            <person name="Goldberg J."/>
            <person name="Griggs A."/>
            <person name="Gujja S."/>
            <person name="Heilman E.R."/>
            <person name="Heiman D."/>
            <person name="Hepburn T."/>
            <person name="Howarth C."/>
            <person name="Jen D."/>
            <person name="Larson L."/>
            <person name="Mehta T."/>
            <person name="Neiman D."/>
            <person name="Pearson M."/>
            <person name="Roberts A."/>
            <person name="Saif S."/>
            <person name="Shea T."/>
            <person name="Shenoy N."/>
            <person name="Sisk P."/>
            <person name="Stolte C."/>
            <person name="Sykes S."/>
            <person name="Walk T."/>
            <person name="White J."/>
            <person name="Yandava C."/>
            <person name="Haas B."/>
            <person name="Nusbaum C."/>
            <person name="Birren B."/>
        </authorList>
    </citation>
    <scope>NUCLEOTIDE SEQUENCE [LARGE SCALE GENOMIC DNA]</scope>
    <source>
        <strain evidence="8">R3-111a-1</strain>
    </source>
</reference>
<evidence type="ECO:0000313" key="8">
    <source>
        <dbReference type="Proteomes" id="UP000006039"/>
    </source>
</evidence>
<evidence type="ECO:0008006" key="9">
    <source>
        <dbReference type="Google" id="ProtNLM"/>
    </source>
</evidence>
<reference evidence="7" key="4">
    <citation type="journal article" date="2015" name="G3 (Bethesda)">
        <title>Genome sequences of three phytopathogenic species of the Magnaporthaceae family of fungi.</title>
        <authorList>
            <person name="Okagaki L.H."/>
            <person name="Nunes C.C."/>
            <person name="Sailsbery J."/>
            <person name="Clay B."/>
            <person name="Brown D."/>
            <person name="John T."/>
            <person name="Oh Y."/>
            <person name="Young N."/>
            <person name="Fitzgerald M."/>
            <person name="Haas B.J."/>
            <person name="Zeng Q."/>
            <person name="Young S."/>
            <person name="Adiconis X."/>
            <person name="Fan L."/>
            <person name="Levin J.Z."/>
            <person name="Mitchell T.K."/>
            <person name="Okubara P.A."/>
            <person name="Farman M.L."/>
            <person name="Kohn L.M."/>
            <person name="Birren B."/>
            <person name="Ma L.-J."/>
            <person name="Dean R.A."/>
        </authorList>
    </citation>
    <scope>NUCLEOTIDE SEQUENCE</scope>
    <source>
        <strain evidence="7">R3-111a-1</strain>
    </source>
</reference>
<dbReference type="Gene3D" id="3.30.40.10">
    <property type="entry name" value="Zinc/RING finger domain, C3HC4 (zinc finger)"/>
    <property type="match status" value="1"/>
</dbReference>